<dbReference type="EMBL" id="JAFMYU010000013">
    <property type="protein sequence ID" value="MBO0932545.1"/>
    <property type="molecule type" value="Genomic_DNA"/>
</dbReference>
<feature type="domain" description="GmrSD restriction endonucleases C-terminal" evidence="2">
    <location>
        <begin position="436"/>
        <end position="590"/>
    </location>
</feature>
<dbReference type="AlphaFoldDB" id="A0A939K1R9"/>
<dbReference type="Pfam" id="PF07510">
    <property type="entry name" value="GmrSD_C"/>
    <property type="match status" value="1"/>
</dbReference>
<evidence type="ECO:0000313" key="4">
    <source>
        <dbReference type="Proteomes" id="UP000664795"/>
    </source>
</evidence>
<dbReference type="PANTHER" id="PTHR35149:SF1">
    <property type="entry name" value="DUF5655 DOMAIN-CONTAINING PROTEIN"/>
    <property type="match status" value="1"/>
</dbReference>
<sequence length="598" mass="69927">MIQSANNYELSILFNPDQNLKYTIPKYQREYVWQQRNWEAMFDDVWENDKGHFFGSIICINQSVDVHQTLRLELVDGQQRTTTTSLLYAAIYTWLNQNAVKTDRRVMVQETNTLHRLVHQPNYTALRLEPSRQGGNYDDYQWVMANAGILDKEVHRPPNVGKRRIYRAYDYFLNRLNQLDTDGIALFDTPKVLAFLDKLNGASMVQITVNSHSDAFTLFETLNNRGEPLSALDLIKNKFLDVLDQKQVKSIEQNFDTWTKLLDNLTDDPRTQQRYLRHYYNSFKYKQAVRVTNISKATRSNLIDIYGKLIDRDVQWIFNDLYAKSKLYGRLVKPENDYNSQPITNTLLDLERIGGVTSIGFLLYLLAEHPDLNSPELAAIIRLLVIFMVRRNITDTPPTRDLDKLFIDLIEYCQQLDETPTAEDVKAFLKKPEWYVSNEIFRGKLEGNLYYENTDATRFVLCFLEAHYQTRETQKDLWQRYGSGQYVWTIEHILPQGKNIPADWVTMITDGDEQLAKQVQEQNMHTLGNLTISGYNSTLSNLPFGQKRDRKDNKGLYVGYRNGLHLNKELANKEKWTIADIQERTNQLVDQILTLFNF</sequence>
<proteinExistence type="predicted"/>
<name>A0A939K1R9_9BACT</name>
<evidence type="ECO:0000259" key="1">
    <source>
        <dbReference type="Pfam" id="PF03235"/>
    </source>
</evidence>
<keyword evidence="4" id="KW-1185">Reference proteome</keyword>
<gene>
    <name evidence="3" type="ORF">J2I48_16155</name>
</gene>
<dbReference type="PANTHER" id="PTHR35149">
    <property type="entry name" value="SLL5132 PROTEIN"/>
    <property type="match status" value="1"/>
</dbReference>
<comment type="caution">
    <text evidence="3">The sequence shown here is derived from an EMBL/GenBank/DDBJ whole genome shotgun (WGS) entry which is preliminary data.</text>
</comment>
<dbReference type="Pfam" id="PF03235">
    <property type="entry name" value="GmrSD_N"/>
    <property type="match status" value="1"/>
</dbReference>
<evidence type="ECO:0000313" key="3">
    <source>
        <dbReference type="EMBL" id="MBO0932545.1"/>
    </source>
</evidence>
<dbReference type="InterPro" id="IPR004919">
    <property type="entry name" value="GmrSD_N"/>
</dbReference>
<accession>A0A939K1R9</accession>
<feature type="domain" description="GmrSD restriction endonucleases N-terminal" evidence="1">
    <location>
        <begin position="17"/>
        <end position="240"/>
    </location>
</feature>
<protein>
    <submittedName>
        <fullName evidence="3">DUF262 domain-containing protein</fullName>
    </submittedName>
</protein>
<evidence type="ECO:0000259" key="2">
    <source>
        <dbReference type="Pfam" id="PF07510"/>
    </source>
</evidence>
<dbReference type="Proteomes" id="UP000664795">
    <property type="component" value="Unassembled WGS sequence"/>
</dbReference>
<reference evidence="3 4" key="1">
    <citation type="submission" date="2021-03" db="EMBL/GenBank/DDBJ databases">
        <title>Fibrella sp. HMF5036 genome sequencing and assembly.</title>
        <authorList>
            <person name="Kang H."/>
            <person name="Kim H."/>
            <person name="Bae S."/>
            <person name="Joh K."/>
        </authorList>
    </citation>
    <scope>NUCLEOTIDE SEQUENCE [LARGE SCALE GENOMIC DNA]</scope>
    <source>
        <strain evidence="3 4">HMF5036</strain>
    </source>
</reference>
<dbReference type="InterPro" id="IPR011089">
    <property type="entry name" value="GmrSD_C"/>
</dbReference>
<organism evidence="3 4">
    <name type="scientific">Fibrella aquatilis</name>
    <dbReference type="NCBI Taxonomy" id="2817059"/>
    <lineage>
        <taxon>Bacteria</taxon>
        <taxon>Pseudomonadati</taxon>
        <taxon>Bacteroidota</taxon>
        <taxon>Cytophagia</taxon>
        <taxon>Cytophagales</taxon>
        <taxon>Spirosomataceae</taxon>
        <taxon>Fibrella</taxon>
    </lineage>
</organism>
<dbReference type="RefSeq" id="WP_207336510.1">
    <property type="nucleotide sequence ID" value="NZ_JAFMYU010000013.1"/>
</dbReference>